<accession>A0AAQ3UGW2</accession>
<evidence type="ECO:0000313" key="4">
    <source>
        <dbReference type="Proteomes" id="UP001341281"/>
    </source>
</evidence>
<protein>
    <recommendedName>
        <fullName evidence="2">DUF1618 domain-containing protein</fullName>
    </recommendedName>
</protein>
<feature type="compositionally biased region" description="Acidic residues" evidence="1">
    <location>
        <begin position="417"/>
        <end position="439"/>
    </location>
</feature>
<proteinExistence type="predicted"/>
<organism evidence="3 4">
    <name type="scientific">Paspalum notatum var. saurae</name>
    <dbReference type="NCBI Taxonomy" id="547442"/>
    <lineage>
        <taxon>Eukaryota</taxon>
        <taxon>Viridiplantae</taxon>
        <taxon>Streptophyta</taxon>
        <taxon>Embryophyta</taxon>
        <taxon>Tracheophyta</taxon>
        <taxon>Spermatophyta</taxon>
        <taxon>Magnoliopsida</taxon>
        <taxon>Liliopsida</taxon>
        <taxon>Poales</taxon>
        <taxon>Poaceae</taxon>
        <taxon>PACMAD clade</taxon>
        <taxon>Panicoideae</taxon>
        <taxon>Andropogonodae</taxon>
        <taxon>Paspaleae</taxon>
        <taxon>Paspalinae</taxon>
        <taxon>Paspalum</taxon>
    </lineage>
</organism>
<sequence>MPWVILGRVVRGEPVPDAVGVQGAQQQQHAAVALDLNADPPEEAEDAAAAADEPDFVTAPVVLPPRVTILAAGRGAHPDANNRDRFPYIIAAGRFLLAHFAVAPFFGTTFDDNPQNTRLVLLRHFHTTAQGQITAAAEPVPGVPVPSIRNIQSVGLVSTCEPTVIAELQVDRAGDHFTSTLIRFQYGRWSRRDMECPLPDENGRPWVPHGAICVNSSICWFDLSWGMLSCDLHQPEEELFINYHPLPDDHMLPEATPDIHNRRCIAVTRNDTRLRYVEITPAAAGEAAPTVTMWTRFIRADGWEWVMNYTMSFDRIWDDDSYTAIGLPRDVVPVLSAVSPANHHVVYFALGQNIFSVNVPMHRVEQCGIYDLVNMPGPPRPASSRYLVTWKLPEEVDEVLGNNALAVPGQQLSLVAEEEAQEESDSEASEGVIEDEGQEVPDMGGGQLAPAGIYYDYQEPNKGLIQPPGDDAGQGDL</sequence>
<evidence type="ECO:0000259" key="2">
    <source>
        <dbReference type="Pfam" id="PF07762"/>
    </source>
</evidence>
<dbReference type="EMBL" id="CP144752">
    <property type="protein sequence ID" value="WVZ91133.1"/>
    <property type="molecule type" value="Genomic_DNA"/>
</dbReference>
<feature type="region of interest" description="Disordered" evidence="1">
    <location>
        <begin position="417"/>
        <end position="452"/>
    </location>
</feature>
<evidence type="ECO:0000256" key="1">
    <source>
        <dbReference type="SAM" id="MobiDB-lite"/>
    </source>
</evidence>
<keyword evidence="4" id="KW-1185">Reference proteome</keyword>
<dbReference type="PANTHER" id="PTHR33086">
    <property type="entry name" value="OS05G0468200 PROTEIN-RELATED"/>
    <property type="match status" value="1"/>
</dbReference>
<dbReference type="Proteomes" id="UP001341281">
    <property type="component" value="Chromosome 08"/>
</dbReference>
<feature type="domain" description="DUF1618" evidence="2">
    <location>
        <begin position="220"/>
        <end position="347"/>
    </location>
</feature>
<name>A0AAQ3UGW2_PASNO</name>
<reference evidence="3 4" key="1">
    <citation type="submission" date="2024-02" db="EMBL/GenBank/DDBJ databases">
        <title>High-quality chromosome-scale genome assembly of Pensacola bahiagrass (Paspalum notatum Flugge var. saurae).</title>
        <authorList>
            <person name="Vega J.M."/>
            <person name="Podio M."/>
            <person name="Orjuela J."/>
            <person name="Siena L.A."/>
            <person name="Pessino S.C."/>
            <person name="Combes M.C."/>
            <person name="Mariac C."/>
            <person name="Albertini E."/>
            <person name="Pupilli F."/>
            <person name="Ortiz J.P.A."/>
            <person name="Leblanc O."/>
        </authorList>
    </citation>
    <scope>NUCLEOTIDE SEQUENCE [LARGE SCALE GENOMIC DNA]</scope>
    <source>
        <strain evidence="3">R1</strain>
        <tissue evidence="3">Leaf</tissue>
    </source>
</reference>
<dbReference type="Pfam" id="PF07762">
    <property type="entry name" value="DUF1618"/>
    <property type="match status" value="1"/>
</dbReference>
<dbReference type="AlphaFoldDB" id="A0AAQ3UGW2"/>
<gene>
    <name evidence="3" type="ORF">U9M48_037342</name>
</gene>
<evidence type="ECO:0000313" key="3">
    <source>
        <dbReference type="EMBL" id="WVZ91133.1"/>
    </source>
</evidence>
<dbReference type="PANTHER" id="PTHR33086:SF73">
    <property type="entry name" value="OS01G0245901 PROTEIN"/>
    <property type="match status" value="1"/>
</dbReference>
<dbReference type="InterPro" id="IPR011676">
    <property type="entry name" value="DUF1618"/>
</dbReference>